<dbReference type="Pfam" id="PF01575">
    <property type="entry name" value="MaoC_dehydratas"/>
    <property type="match status" value="1"/>
</dbReference>
<dbReference type="OrthoDB" id="7183822at2"/>
<evidence type="ECO:0000313" key="4">
    <source>
        <dbReference type="EMBL" id="BBZ34370.1"/>
    </source>
</evidence>
<dbReference type="InterPro" id="IPR002539">
    <property type="entry name" value="MaoC-like_dom"/>
</dbReference>
<protein>
    <recommendedName>
        <fullName evidence="6">3-methylfumaryl-CoA hydratase</fullName>
    </recommendedName>
</protein>
<feature type="domain" description="FAS1-like dehydratase" evidence="3">
    <location>
        <begin position="78"/>
        <end position="142"/>
    </location>
</feature>
<evidence type="ECO:0000259" key="2">
    <source>
        <dbReference type="Pfam" id="PF01575"/>
    </source>
</evidence>
<dbReference type="Proteomes" id="UP000466931">
    <property type="component" value="Chromosome"/>
</dbReference>
<dbReference type="PANTHER" id="PTHR28152:SF1">
    <property type="entry name" value="HYDROXYACYL-THIOESTER DEHYDRATASE TYPE 2, MITOCHONDRIAL"/>
    <property type="match status" value="1"/>
</dbReference>
<dbReference type="EMBL" id="AP022612">
    <property type="protein sequence ID" value="BBZ34370.1"/>
    <property type="molecule type" value="Genomic_DNA"/>
</dbReference>
<sequence length="284" mass="30900">MTEAGLAAFVADWQPGPIDAHDVISAERAAQLAATLDLETAPGAGDPLPLLWQWVHFLDWPRTEELGPDGHPLHGHFLPPIPHRRRMFAGGRLAVTEPLIIGEPATRHSEVLKTAVKHGRTGELLFVTVRHTYRQGDAVRIVEEQDLVYRSDDGGSTPFARVSAPLPAPQTPWVEHPQTHPALLFRFSALTGNAHRIHYDEAYTTSTEGFPALVVHGPLLAVYLAELVRAKLPDRAIGDFTFRLQKPVFVGDEIRVQGAPGDPIELAVVSGAGDVHASATATLR</sequence>
<dbReference type="PANTHER" id="PTHR28152">
    <property type="entry name" value="HYDROXYACYL-THIOESTER DEHYDRATASE TYPE 2, MITOCHONDRIAL"/>
    <property type="match status" value="1"/>
</dbReference>
<dbReference type="Pfam" id="PF13452">
    <property type="entry name" value="FAS1_DH_region"/>
    <property type="match status" value="1"/>
</dbReference>
<evidence type="ECO:0000313" key="5">
    <source>
        <dbReference type="Proteomes" id="UP000466931"/>
    </source>
</evidence>
<dbReference type="GO" id="GO:0019171">
    <property type="term" value="F:(3R)-hydroxyacyl-[acyl-carrier-protein] dehydratase activity"/>
    <property type="evidence" value="ECO:0007669"/>
    <property type="project" value="TreeGrafter"/>
</dbReference>
<dbReference type="Gene3D" id="3.10.129.10">
    <property type="entry name" value="Hotdog Thioesterase"/>
    <property type="match status" value="2"/>
</dbReference>
<comment type="similarity">
    <text evidence="1">Belongs to the enoyl-CoA hydratase/isomerase family.</text>
</comment>
<keyword evidence="5" id="KW-1185">Reference proteome</keyword>
<gene>
    <name evidence="4" type="ORF">MCNF_29750</name>
</gene>
<dbReference type="RefSeq" id="WP_085151565.1">
    <property type="nucleotide sequence ID" value="NZ_AP022612.1"/>
</dbReference>
<reference evidence="4" key="2">
    <citation type="submission" date="2020-02" db="EMBL/GenBank/DDBJ databases">
        <authorList>
            <person name="Matsumoto Y."/>
            <person name="Motooka D."/>
            <person name="Nakamura S."/>
        </authorList>
    </citation>
    <scope>NUCLEOTIDE SEQUENCE</scope>
    <source>
        <strain evidence="4">JCM 13671</strain>
    </source>
</reference>
<evidence type="ECO:0000259" key="3">
    <source>
        <dbReference type="Pfam" id="PF13452"/>
    </source>
</evidence>
<name>A0A7I7XYF0_9MYCO</name>
<feature type="domain" description="MaoC-like" evidence="2">
    <location>
        <begin position="179"/>
        <end position="257"/>
    </location>
</feature>
<dbReference type="InterPro" id="IPR029069">
    <property type="entry name" value="HotDog_dom_sf"/>
</dbReference>
<reference evidence="4" key="1">
    <citation type="journal article" date="2019" name="Emerg. Microbes Infect.">
        <title>Comprehensive subspecies identification of 175 nontuberculous mycobacteria species based on 7547 genomic profiles.</title>
        <authorList>
            <person name="Matsumoto Y."/>
            <person name="Kinjo T."/>
            <person name="Motooka D."/>
            <person name="Nabeya D."/>
            <person name="Jung N."/>
            <person name="Uechi K."/>
            <person name="Horii T."/>
            <person name="Iida T."/>
            <person name="Fujita J."/>
            <person name="Nakamura S."/>
        </authorList>
    </citation>
    <scope>NUCLEOTIDE SEQUENCE [LARGE SCALE GENOMIC DNA]</scope>
    <source>
        <strain evidence="4">JCM 13671</strain>
    </source>
</reference>
<evidence type="ECO:0008006" key="6">
    <source>
        <dbReference type="Google" id="ProtNLM"/>
    </source>
</evidence>
<dbReference type="SUPFAM" id="SSF54637">
    <property type="entry name" value="Thioesterase/thiol ester dehydrase-isomerase"/>
    <property type="match status" value="1"/>
</dbReference>
<evidence type="ECO:0000256" key="1">
    <source>
        <dbReference type="ARBA" id="ARBA00005254"/>
    </source>
</evidence>
<dbReference type="InterPro" id="IPR039569">
    <property type="entry name" value="FAS1-like_DH_region"/>
</dbReference>
<accession>A0A7I7XYF0</accession>
<proteinExistence type="inferred from homology"/>
<organism evidence="4 5">
    <name type="scientific">Mycolicibacterium confluentis</name>
    <dbReference type="NCBI Taxonomy" id="28047"/>
    <lineage>
        <taxon>Bacteria</taxon>
        <taxon>Bacillati</taxon>
        <taxon>Actinomycetota</taxon>
        <taxon>Actinomycetes</taxon>
        <taxon>Mycobacteriales</taxon>
        <taxon>Mycobacteriaceae</taxon>
        <taxon>Mycolicibacterium</taxon>
    </lineage>
</organism>
<dbReference type="AlphaFoldDB" id="A0A7I7XYF0"/>
<dbReference type="InterPro" id="IPR052741">
    <property type="entry name" value="Mitochondrial_HTD2"/>
</dbReference>